<proteinExistence type="predicted"/>
<evidence type="ECO:0000313" key="4">
    <source>
        <dbReference type="Proteomes" id="UP000546464"/>
    </source>
</evidence>
<feature type="chain" id="PRO_5032550396" evidence="2">
    <location>
        <begin position="24"/>
        <end position="662"/>
    </location>
</feature>
<reference evidence="3 4" key="1">
    <citation type="submission" date="2020-07" db="EMBL/GenBank/DDBJ databases">
        <authorList>
            <person name="Feng X."/>
        </authorList>
    </citation>
    <scope>NUCLEOTIDE SEQUENCE [LARGE SCALE GENOMIC DNA]</scope>
    <source>
        <strain evidence="3 4">JCM31066</strain>
    </source>
</reference>
<accession>A0A842HF58</accession>
<comment type="caution">
    <text evidence="3">The sequence shown here is derived from an EMBL/GenBank/DDBJ whole genome shotgun (WGS) entry which is preliminary data.</text>
</comment>
<evidence type="ECO:0000256" key="1">
    <source>
        <dbReference type="SAM" id="MobiDB-lite"/>
    </source>
</evidence>
<evidence type="ECO:0000256" key="2">
    <source>
        <dbReference type="SAM" id="SignalP"/>
    </source>
</evidence>
<dbReference type="Gene3D" id="2.130.10.130">
    <property type="entry name" value="Integrin alpha, N-terminal"/>
    <property type="match status" value="1"/>
</dbReference>
<dbReference type="AlphaFoldDB" id="A0A842HF58"/>
<keyword evidence="2" id="KW-0732">Signal</keyword>
<protein>
    <submittedName>
        <fullName evidence="3">VCBS repeat-containing protein</fullName>
    </submittedName>
</protein>
<keyword evidence="4" id="KW-1185">Reference proteome</keyword>
<sequence length="662" mass="71727">MTARKTFLCLLALLLGGSLSTPANDTLPLKSGAPDGLGPLALPFLSNIPMGYADVYGGDRPDIFVLGRSKTSGLYLCEWLYDTEDGVPVFAEPVEISGPVNSRGCIFQTDDGQIHAFWPAKSEIRHSVFDKKSLSFSDPRTISLPNLPSSPAGLCVVPNPDGSFEVVLELTGDSGKRKHPESNASSPDWRPYDADGTSTEPFRFRYLASTHLPSIDAQSTTGLQQLSPNKKDVFFGFAQLSIANFGQGHQRNIIGGTRMGEFPYYRNTASNGIEIKRHGYAVDKNGVILRHTSVNSSPLAYPKAEPDTHDSDLISGGESALTFYKHIGTSAEGDPMFDDATPVLQENANLYAGALPSFSICDWNGDGVQDFICGNSTGYVLFFQNVGTDEQPAFLPGTRVQAAGEDIHIQAGYSGSVQGTKEARWGYNSPTVVDWNGDGLLDIIMGDITGEYTVYLNRGTPQEPRLDAAKPIYCYGIPLHGTWRCQAAVGQMDGRTAMVIIDDDDQFHLYWRIDDYNVQDGGKLRLPDGQFINTSYDPAGGTGRCKLSFFDADDDGLLDLVIGTGRRSAIPDKNSGWPMPALGLRTLGTPLFMKNTGTEQQPVFASPLPFVHREIGVIQPGGSHEKGAVLTTMGDGDYSLLTADEGGQVFLYSQKNLEIKKP</sequence>
<feature type="signal peptide" evidence="2">
    <location>
        <begin position="1"/>
        <end position="23"/>
    </location>
</feature>
<evidence type="ECO:0000313" key="3">
    <source>
        <dbReference type="EMBL" id="MBC2595245.1"/>
    </source>
</evidence>
<organism evidence="3 4">
    <name type="scientific">Ruficoccus amylovorans</name>
    <dbReference type="NCBI Taxonomy" id="1804625"/>
    <lineage>
        <taxon>Bacteria</taxon>
        <taxon>Pseudomonadati</taxon>
        <taxon>Verrucomicrobiota</taxon>
        <taxon>Opitutia</taxon>
        <taxon>Puniceicoccales</taxon>
        <taxon>Cerasicoccaceae</taxon>
        <taxon>Ruficoccus</taxon>
    </lineage>
</organism>
<dbReference type="RefSeq" id="WP_185676201.1">
    <property type="nucleotide sequence ID" value="NZ_JACHVB010000035.1"/>
</dbReference>
<feature type="region of interest" description="Disordered" evidence="1">
    <location>
        <begin position="171"/>
        <end position="194"/>
    </location>
</feature>
<name>A0A842HF58_9BACT</name>
<dbReference type="Proteomes" id="UP000546464">
    <property type="component" value="Unassembled WGS sequence"/>
</dbReference>
<dbReference type="InterPro" id="IPR028994">
    <property type="entry name" value="Integrin_alpha_N"/>
</dbReference>
<dbReference type="EMBL" id="JACHVB010000035">
    <property type="protein sequence ID" value="MBC2595245.1"/>
    <property type="molecule type" value="Genomic_DNA"/>
</dbReference>
<gene>
    <name evidence="3" type="ORF">H5P28_13335</name>
</gene>
<dbReference type="SUPFAM" id="SSF69318">
    <property type="entry name" value="Integrin alpha N-terminal domain"/>
    <property type="match status" value="1"/>
</dbReference>